<evidence type="ECO:0000313" key="2">
    <source>
        <dbReference type="Proteomes" id="UP001162992"/>
    </source>
</evidence>
<accession>A0ACC2BIE6</accession>
<dbReference type="Proteomes" id="UP001162992">
    <property type="component" value="Chromosome 15"/>
</dbReference>
<dbReference type="EMBL" id="CM055106">
    <property type="protein sequence ID" value="KAJ7529501.1"/>
    <property type="molecule type" value="Genomic_DNA"/>
</dbReference>
<reference evidence="2" key="1">
    <citation type="journal article" date="2024" name="Proc. Natl. Acad. Sci. U.S.A.">
        <title>Extraordinary preservation of gene collinearity over three hundred million years revealed in homosporous lycophytes.</title>
        <authorList>
            <person name="Li C."/>
            <person name="Wickell D."/>
            <person name="Kuo L.Y."/>
            <person name="Chen X."/>
            <person name="Nie B."/>
            <person name="Liao X."/>
            <person name="Peng D."/>
            <person name="Ji J."/>
            <person name="Jenkins J."/>
            <person name="Williams M."/>
            <person name="Shu S."/>
            <person name="Plott C."/>
            <person name="Barry K."/>
            <person name="Rajasekar S."/>
            <person name="Grimwood J."/>
            <person name="Han X."/>
            <person name="Sun S."/>
            <person name="Hou Z."/>
            <person name="He W."/>
            <person name="Dai G."/>
            <person name="Sun C."/>
            <person name="Schmutz J."/>
            <person name="Leebens-Mack J.H."/>
            <person name="Li F.W."/>
            <person name="Wang L."/>
        </authorList>
    </citation>
    <scope>NUCLEOTIDE SEQUENCE [LARGE SCALE GENOMIC DNA]</scope>
    <source>
        <strain evidence="2">cv. PW_Plant_1</strain>
    </source>
</reference>
<comment type="caution">
    <text evidence="1">The sequence shown here is derived from an EMBL/GenBank/DDBJ whole genome shotgun (WGS) entry which is preliminary data.</text>
</comment>
<keyword evidence="2" id="KW-1185">Reference proteome</keyword>
<gene>
    <name evidence="1" type="ORF">O6H91_15G053600</name>
</gene>
<sequence>MQPPPSQQRKKRQSRFMEEIAKYQKSTNLLLPQAPLLRVIKKMMENLVLDNRITGEAISALHEATENHLTTLFEDAYLCAQHAKRVTLMPRDLMLAMRIRKL</sequence>
<organism evidence="1 2">
    <name type="scientific">Diphasiastrum complanatum</name>
    <name type="common">Issler's clubmoss</name>
    <name type="synonym">Lycopodium complanatum</name>
    <dbReference type="NCBI Taxonomy" id="34168"/>
    <lineage>
        <taxon>Eukaryota</taxon>
        <taxon>Viridiplantae</taxon>
        <taxon>Streptophyta</taxon>
        <taxon>Embryophyta</taxon>
        <taxon>Tracheophyta</taxon>
        <taxon>Lycopodiopsida</taxon>
        <taxon>Lycopodiales</taxon>
        <taxon>Lycopodiaceae</taxon>
        <taxon>Lycopodioideae</taxon>
        <taxon>Diphasiastrum</taxon>
    </lineage>
</organism>
<evidence type="ECO:0000313" key="1">
    <source>
        <dbReference type="EMBL" id="KAJ7529501.1"/>
    </source>
</evidence>
<protein>
    <submittedName>
        <fullName evidence="1">Uncharacterized protein</fullName>
    </submittedName>
</protein>
<proteinExistence type="predicted"/>
<name>A0ACC2BIE6_DIPCM</name>